<dbReference type="EMBL" id="SWJQ01001192">
    <property type="protein sequence ID" value="TRZ08962.1"/>
    <property type="molecule type" value="Genomic_DNA"/>
</dbReference>
<protein>
    <submittedName>
        <fullName evidence="2">Uncharacterized protein</fullName>
    </submittedName>
</protein>
<evidence type="ECO:0000313" key="2">
    <source>
        <dbReference type="EMBL" id="TRZ08962.1"/>
    </source>
</evidence>
<proteinExistence type="predicted"/>
<evidence type="ECO:0000256" key="1">
    <source>
        <dbReference type="SAM" id="MobiDB-lite"/>
    </source>
</evidence>
<feature type="region of interest" description="Disordered" evidence="1">
    <location>
        <begin position="1"/>
        <end position="22"/>
    </location>
</feature>
<evidence type="ECO:0000313" key="3">
    <source>
        <dbReference type="Proteomes" id="UP000796761"/>
    </source>
</evidence>
<dbReference type="AlphaFoldDB" id="A0A8K1FZL8"/>
<organism evidence="2 3">
    <name type="scientific">Zosterops borbonicus</name>
    <dbReference type="NCBI Taxonomy" id="364589"/>
    <lineage>
        <taxon>Eukaryota</taxon>
        <taxon>Metazoa</taxon>
        <taxon>Chordata</taxon>
        <taxon>Craniata</taxon>
        <taxon>Vertebrata</taxon>
        <taxon>Euteleostomi</taxon>
        <taxon>Archelosauria</taxon>
        <taxon>Archosauria</taxon>
        <taxon>Dinosauria</taxon>
        <taxon>Saurischia</taxon>
        <taxon>Theropoda</taxon>
        <taxon>Coelurosauria</taxon>
        <taxon>Aves</taxon>
        <taxon>Neognathae</taxon>
        <taxon>Neoaves</taxon>
        <taxon>Telluraves</taxon>
        <taxon>Australaves</taxon>
        <taxon>Passeriformes</taxon>
        <taxon>Sylvioidea</taxon>
        <taxon>Zosteropidae</taxon>
        <taxon>Zosterops</taxon>
    </lineage>
</organism>
<dbReference type="Proteomes" id="UP000796761">
    <property type="component" value="Unassembled WGS sequence"/>
</dbReference>
<reference evidence="2" key="1">
    <citation type="submission" date="2019-04" db="EMBL/GenBank/DDBJ databases">
        <title>Genome assembly of Zosterops borbonicus 15179.</title>
        <authorList>
            <person name="Leroy T."/>
            <person name="Anselmetti Y."/>
            <person name="Tilak M.-K."/>
            <person name="Nabholz B."/>
        </authorList>
    </citation>
    <scope>NUCLEOTIDE SEQUENCE</scope>
    <source>
        <strain evidence="2">HGM_15179</strain>
        <tissue evidence="2">Muscle</tissue>
    </source>
</reference>
<accession>A0A8K1FZL8</accession>
<keyword evidence="3" id="KW-1185">Reference proteome</keyword>
<gene>
    <name evidence="2" type="ORF">HGM15179_018144</name>
</gene>
<feature type="compositionally biased region" description="Basic and acidic residues" evidence="1">
    <location>
        <begin position="1"/>
        <end position="10"/>
    </location>
</feature>
<sequence length="111" mass="12128">MITSQEREGTSEPDNSGGIPEAAENAVTPLVWACRAPGHSQQAQPVSITLKPGSKLAKEATKYLREKAQIMRQFFKASVFLAHPDEIGDLVASLQTVSDTSWKELFHASNF</sequence>
<comment type="caution">
    <text evidence="2">The sequence shown here is derived from an EMBL/GenBank/DDBJ whole genome shotgun (WGS) entry which is preliminary data.</text>
</comment>
<name>A0A8K1FZL8_9PASS</name>